<sequence>MGGKRRTSFKSISESLPAVLREIGLAEKVAAYQAVAEWSEIVGPAIARHASAVGVEEKTLLVAVDSPAWMTQLFYLKNEILKKVAEHIGAGLITEIRLVLRR</sequence>
<dbReference type="Pfam" id="PF05258">
    <property type="entry name" value="DciA"/>
    <property type="match status" value="1"/>
</dbReference>
<protein>
    <submittedName>
        <fullName evidence="1">DUF721 domain-containing protein</fullName>
    </submittedName>
</protein>
<gene>
    <name evidence="1" type="ORF">ENP94_05235</name>
    <name evidence="2" type="ORF">ENS16_01220</name>
</gene>
<dbReference type="InterPro" id="IPR007922">
    <property type="entry name" value="DciA-like"/>
</dbReference>
<evidence type="ECO:0000313" key="2">
    <source>
        <dbReference type="EMBL" id="HFJ53295.1"/>
    </source>
</evidence>
<name>A0A7C1RYX2_UNCW3</name>
<reference evidence="1" key="1">
    <citation type="journal article" date="2020" name="mSystems">
        <title>Genome- and Community-Level Interaction Insights into Carbon Utilization and Element Cycling Functions of Hydrothermarchaeota in Hydrothermal Sediment.</title>
        <authorList>
            <person name="Zhou Z."/>
            <person name="Liu Y."/>
            <person name="Xu W."/>
            <person name="Pan J."/>
            <person name="Luo Z.H."/>
            <person name="Li M."/>
        </authorList>
    </citation>
    <scope>NUCLEOTIDE SEQUENCE [LARGE SCALE GENOMIC DNA]</scope>
    <source>
        <strain evidence="1">SpSt-265</strain>
        <strain evidence="2">SpSt-465</strain>
    </source>
</reference>
<dbReference type="PANTHER" id="PTHR36456:SF1">
    <property type="entry name" value="UPF0232 PROTEIN SCO3875"/>
    <property type="match status" value="1"/>
</dbReference>
<organism evidence="1">
    <name type="scientific">candidate division WOR-3 bacterium</name>
    <dbReference type="NCBI Taxonomy" id="2052148"/>
    <lineage>
        <taxon>Bacteria</taxon>
        <taxon>Bacteria division WOR-3</taxon>
    </lineage>
</organism>
<dbReference type="AlphaFoldDB" id="A0A7C1RYX2"/>
<proteinExistence type="predicted"/>
<dbReference type="PANTHER" id="PTHR36456">
    <property type="entry name" value="UPF0232 PROTEIN SCO3875"/>
    <property type="match status" value="1"/>
</dbReference>
<evidence type="ECO:0000313" key="1">
    <source>
        <dbReference type="EMBL" id="HEA87402.1"/>
    </source>
</evidence>
<accession>A0A7C1RYX2</accession>
<dbReference type="EMBL" id="DSTU01000002">
    <property type="protein sequence ID" value="HFJ53295.1"/>
    <property type="molecule type" value="Genomic_DNA"/>
</dbReference>
<dbReference type="EMBL" id="DSLG01000006">
    <property type="protein sequence ID" value="HEA87402.1"/>
    <property type="molecule type" value="Genomic_DNA"/>
</dbReference>
<comment type="caution">
    <text evidence="1">The sequence shown here is derived from an EMBL/GenBank/DDBJ whole genome shotgun (WGS) entry which is preliminary data.</text>
</comment>